<evidence type="ECO:0000313" key="1">
    <source>
        <dbReference type="EMBL" id="TFY79274.1"/>
    </source>
</evidence>
<keyword evidence="2" id="KW-1185">Reference proteome</keyword>
<reference evidence="1 2" key="1">
    <citation type="submission" date="2019-02" db="EMBL/GenBank/DDBJ databases">
        <title>Genome sequencing of the rare red list fungi Hericium alpestre (H. flagellum).</title>
        <authorList>
            <person name="Buettner E."/>
            <person name="Kellner H."/>
        </authorList>
    </citation>
    <scope>NUCLEOTIDE SEQUENCE [LARGE SCALE GENOMIC DNA]</scope>
    <source>
        <strain evidence="1 2">DSM 108284</strain>
    </source>
</reference>
<dbReference type="AlphaFoldDB" id="A0A4Y9ZYK0"/>
<evidence type="ECO:0000313" key="2">
    <source>
        <dbReference type="Proteomes" id="UP000298061"/>
    </source>
</evidence>
<dbReference type="Proteomes" id="UP000298061">
    <property type="component" value="Unassembled WGS sequence"/>
</dbReference>
<dbReference type="EMBL" id="SFCI01000529">
    <property type="protein sequence ID" value="TFY79274.1"/>
    <property type="molecule type" value="Genomic_DNA"/>
</dbReference>
<protein>
    <submittedName>
        <fullName evidence="1">Uncharacterized protein</fullName>
    </submittedName>
</protein>
<organism evidence="1 2">
    <name type="scientific">Hericium alpestre</name>
    <dbReference type="NCBI Taxonomy" id="135208"/>
    <lineage>
        <taxon>Eukaryota</taxon>
        <taxon>Fungi</taxon>
        <taxon>Dikarya</taxon>
        <taxon>Basidiomycota</taxon>
        <taxon>Agaricomycotina</taxon>
        <taxon>Agaricomycetes</taxon>
        <taxon>Russulales</taxon>
        <taxon>Hericiaceae</taxon>
        <taxon>Hericium</taxon>
    </lineage>
</organism>
<proteinExistence type="predicted"/>
<sequence>MIAERLTTCNGSEELIVFSTSSTTLDAEAVDRRIDGRTGHEKTARLRPHARHQCITPDALSARLAAFGTLTTLDGLGALDAFGQPRKYAYITLDTTKGKLAESGRRGRAPGFASAKRNPTIARELRVALAFGAAIIVTVTGPECSERRIRESTQLEHDYCDHTAAID</sequence>
<comment type="caution">
    <text evidence="1">The sequence shown here is derived from an EMBL/GenBank/DDBJ whole genome shotgun (WGS) entry which is preliminary data.</text>
</comment>
<accession>A0A4Y9ZYK0</accession>
<gene>
    <name evidence="1" type="ORF">EWM64_g4738</name>
</gene>
<dbReference type="OrthoDB" id="21643at2759"/>
<name>A0A4Y9ZYK0_9AGAM</name>